<gene>
    <name evidence="1" type="ORF">SAMN05421687_10436</name>
</gene>
<evidence type="ECO:0000313" key="1">
    <source>
        <dbReference type="EMBL" id="SIS45033.1"/>
    </source>
</evidence>
<proteinExistence type="predicted"/>
<dbReference type="AlphaFoldDB" id="A0A1N7J6Q0"/>
<dbReference type="EMBL" id="FTOC01000004">
    <property type="protein sequence ID" value="SIS45033.1"/>
    <property type="molecule type" value="Genomic_DNA"/>
</dbReference>
<dbReference type="Proteomes" id="UP000187608">
    <property type="component" value="Unassembled WGS sequence"/>
</dbReference>
<dbReference type="RefSeq" id="WP_076558151.1">
    <property type="nucleotide sequence ID" value="NZ_FTOC01000004.1"/>
</dbReference>
<dbReference type="STRING" id="570947.SAMN05421687_10436"/>
<keyword evidence="2" id="KW-1185">Reference proteome</keyword>
<protein>
    <submittedName>
        <fullName evidence="1">Uncharacterized protein</fullName>
    </submittedName>
</protein>
<reference evidence="2" key="1">
    <citation type="submission" date="2017-01" db="EMBL/GenBank/DDBJ databases">
        <authorList>
            <person name="Varghese N."/>
            <person name="Submissions S."/>
        </authorList>
    </citation>
    <scope>NUCLEOTIDE SEQUENCE [LARGE SCALE GENOMIC DNA]</scope>
    <source>
        <strain evidence="2">DSM 23127</strain>
    </source>
</reference>
<accession>A0A1N7J6Q0</accession>
<evidence type="ECO:0000313" key="2">
    <source>
        <dbReference type="Proteomes" id="UP000187608"/>
    </source>
</evidence>
<name>A0A1N7J6Q0_9BACI</name>
<organism evidence="1 2">
    <name type="scientific">Salimicrobium flavidum</name>
    <dbReference type="NCBI Taxonomy" id="570947"/>
    <lineage>
        <taxon>Bacteria</taxon>
        <taxon>Bacillati</taxon>
        <taxon>Bacillota</taxon>
        <taxon>Bacilli</taxon>
        <taxon>Bacillales</taxon>
        <taxon>Bacillaceae</taxon>
        <taxon>Salimicrobium</taxon>
    </lineage>
</organism>
<dbReference type="OrthoDB" id="2867457at2"/>
<sequence>MNRCLYICKTFTYEKGNPGCSCHGVMKFRAGEKIELIGEPFFVDQMGWYIGVTKQGEEPFPMATEAIDDGYAKGVMRTFFDLELELNYHTYKIDEALENKEEELFHEHSAAYRKIKSMIAEPELVEEG</sequence>